<dbReference type="InterPro" id="IPR003703">
    <property type="entry name" value="Acyl_CoA_thio"/>
</dbReference>
<dbReference type="InterPro" id="IPR014710">
    <property type="entry name" value="RmlC-like_jellyroll"/>
</dbReference>
<keyword evidence="5" id="KW-1185">Reference proteome</keyword>
<dbReference type="CDD" id="cd03444">
    <property type="entry name" value="Thioesterase_II_repeat1"/>
    <property type="match status" value="1"/>
</dbReference>
<dbReference type="InterPro" id="IPR025652">
    <property type="entry name" value="TesB_C"/>
</dbReference>
<dbReference type="Gene3D" id="2.60.120.10">
    <property type="entry name" value="Jelly Rolls"/>
    <property type="match status" value="1"/>
</dbReference>
<sequence>MKGGKELLFNVSMKTESSSSSSSVVEFLEKVPLLHRLTSSSLKKIAQVLVFKRYERGDYVVGRDEEEMEGVYFVLEGQAQVLGPVGEENCSEFFLKPFDYFGRGIFGNVYAVDVVAVSQLTCLLLTCDHCHLLETKPICDLDNQRSLLERILYMDPLDLNVFRGFTLPNAPALGKVFGGQFVAQGLAAASKTVEFMKLVHSLHAYFLLSGDTNSKDFNLNMLLLASTLLFSSESSLAVPIIYEVSRLRDGNNFATRRVDARQKGKIIFTLFASFQREQQGFDHQESNMPHMLPPETLVSRDEMLQRRMTDHLIPRYYRNKVATQYTAPLPIDIRFCEPNYSTEERKSPSRLKYWFKARGELSDDQALHRCVVAFASDLMYAFISSDPHLKKGMSAVPVSLDHSMWFHRPLRADDWLLFVMVNLTASQSRGLATGEMFNRKGELVVSLKQEALLKENVTSNPILDSKL</sequence>
<proteinExistence type="inferred from homology"/>
<dbReference type="EMBL" id="JAGKQM010000012">
    <property type="protein sequence ID" value="KAH0898328.1"/>
    <property type="molecule type" value="Genomic_DNA"/>
</dbReference>
<evidence type="ECO:0000313" key="4">
    <source>
        <dbReference type="EMBL" id="KAH0898328.1"/>
    </source>
</evidence>
<dbReference type="Pfam" id="PF02551">
    <property type="entry name" value="Acyl_CoA_thio"/>
    <property type="match status" value="1"/>
</dbReference>
<dbReference type="Pfam" id="PF00027">
    <property type="entry name" value="cNMP_binding"/>
    <property type="match status" value="1"/>
</dbReference>
<dbReference type="SUPFAM" id="SSF51206">
    <property type="entry name" value="cAMP-binding domain-like"/>
    <property type="match status" value="1"/>
</dbReference>
<dbReference type="CDD" id="cd03445">
    <property type="entry name" value="Thioesterase_II_repeat2"/>
    <property type="match status" value="1"/>
</dbReference>
<dbReference type="Pfam" id="PF13622">
    <property type="entry name" value="4HBT_3"/>
    <property type="match status" value="1"/>
</dbReference>
<dbReference type="InterPro" id="IPR018490">
    <property type="entry name" value="cNMP-bd_dom_sf"/>
</dbReference>
<accession>A0ABQ8B1L1</accession>
<reference evidence="4 5" key="1">
    <citation type="submission" date="2021-05" db="EMBL/GenBank/DDBJ databases">
        <title>Genome Assembly of Synthetic Allotetraploid Brassica napus Reveals Homoeologous Exchanges between Subgenomes.</title>
        <authorList>
            <person name="Davis J.T."/>
        </authorList>
    </citation>
    <scope>NUCLEOTIDE SEQUENCE [LARGE SCALE GENOMIC DNA]</scope>
    <source>
        <strain evidence="5">cv. Da-Ae</strain>
        <tissue evidence="4">Seedling</tissue>
    </source>
</reference>
<name>A0ABQ8B1L1_BRANA</name>
<gene>
    <name evidence="4" type="ORF">HID58_047896</name>
</gene>
<dbReference type="InterPro" id="IPR029069">
    <property type="entry name" value="HotDog_dom_sf"/>
</dbReference>
<dbReference type="PANTHER" id="PTHR11066:SF56">
    <property type="entry name" value="ACYL-COA HYDROLASE 1"/>
    <property type="match status" value="1"/>
</dbReference>
<comment type="caution">
    <text evidence="4">The sequence shown here is derived from an EMBL/GenBank/DDBJ whole genome shotgun (WGS) entry which is preliminary data.</text>
</comment>
<organism evidence="4 5">
    <name type="scientific">Brassica napus</name>
    <name type="common">Rape</name>
    <dbReference type="NCBI Taxonomy" id="3708"/>
    <lineage>
        <taxon>Eukaryota</taxon>
        <taxon>Viridiplantae</taxon>
        <taxon>Streptophyta</taxon>
        <taxon>Embryophyta</taxon>
        <taxon>Tracheophyta</taxon>
        <taxon>Spermatophyta</taxon>
        <taxon>Magnoliopsida</taxon>
        <taxon>eudicotyledons</taxon>
        <taxon>Gunneridae</taxon>
        <taxon>Pentapetalae</taxon>
        <taxon>rosids</taxon>
        <taxon>malvids</taxon>
        <taxon>Brassicales</taxon>
        <taxon>Brassicaceae</taxon>
        <taxon>Brassiceae</taxon>
        <taxon>Brassica</taxon>
    </lineage>
</organism>
<dbReference type="InterPro" id="IPR000595">
    <property type="entry name" value="cNMP-bd_dom"/>
</dbReference>
<evidence type="ECO:0000259" key="3">
    <source>
        <dbReference type="PROSITE" id="PS50042"/>
    </source>
</evidence>
<dbReference type="Gene3D" id="2.40.160.210">
    <property type="entry name" value="Acyl-CoA thioesterase, double hotdog domain"/>
    <property type="match status" value="1"/>
</dbReference>
<dbReference type="PROSITE" id="PS50042">
    <property type="entry name" value="CNMP_BINDING_3"/>
    <property type="match status" value="1"/>
</dbReference>
<dbReference type="InterPro" id="IPR049449">
    <property type="entry name" value="TesB_ACOT8-like_N"/>
</dbReference>
<feature type="domain" description="Cyclic nucleotide-binding" evidence="3">
    <location>
        <begin position="33"/>
        <end position="102"/>
    </location>
</feature>
<dbReference type="SMART" id="SM00100">
    <property type="entry name" value="cNMP"/>
    <property type="match status" value="1"/>
</dbReference>
<evidence type="ECO:0000256" key="1">
    <source>
        <dbReference type="ARBA" id="ARBA00006538"/>
    </source>
</evidence>
<evidence type="ECO:0000313" key="5">
    <source>
        <dbReference type="Proteomes" id="UP000824890"/>
    </source>
</evidence>
<dbReference type="CDD" id="cd00038">
    <property type="entry name" value="CAP_ED"/>
    <property type="match status" value="1"/>
</dbReference>
<evidence type="ECO:0000256" key="2">
    <source>
        <dbReference type="ARBA" id="ARBA00022801"/>
    </source>
</evidence>
<protein>
    <recommendedName>
        <fullName evidence="3">Cyclic nucleotide-binding domain-containing protein</fullName>
    </recommendedName>
</protein>
<dbReference type="Proteomes" id="UP000824890">
    <property type="component" value="Unassembled WGS sequence"/>
</dbReference>
<dbReference type="PANTHER" id="PTHR11066">
    <property type="entry name" value="ACYL-COA THIOESTERASE"/>
    <property type="match status" value="1"/>
</dbReference>
<keyword evidence="2" id="KW-0378">Hydrolase</keyword>
<dbReference type="SUPFAM" id="SSF54637">
    <property type="entry name" value="Thioesterase/thiol ester dehydrase-isomerase"/>
    <property type="match status" value="3"/>
</dbReference>
<dbReference type="InterPro" id="IPR042171">
    <property type="entry name" value="Acyl-CoA_hotdog"/>
</dbReference>
<comment type="similarity">
    <text evidence="1">Belongs to the C/M/P thioester hydrolase family.</text>
</comment>